<evidence type="ECO:0000256" key="3">
    <source>
        <dbReference type="ARBA" id="ARBA00022763"/>
    </source>
</evidence>
<dbReference type="InterPro" id="IPR001719">
    <property type="entry name" value="AP_endonuc_2"/>
</dbReference>
<evidence type="ECO:0000256" key="4">
    <source>
        <dbReference type="ARBA" id="ARBA00022801"/>
    </source>
</evidence>
<feature type="binding site" evidence="7">
    <location>
        <position position="111"/>
    </location>
    <ligand>
        <name>Zn(2+)</name>
        <dbReference type="ChEBI" id="CHEBI:29105"/>
        <label>1</label>
    </ligand>
</feature>
<dbReference type="EMBL" id="VBRA02000008">
    <property type="protein sequence ID" value="MBP3059374.1"/>
    <property type="molecule type" value="Genomic_DNA"/>
</dbReference>
<feature type="binding site" evidence="7">
    <location>
        <position position="71"/>
    </location>
    <ligand>
        <name>Zn(2+)</name>
        <dbReference type="ChEBI" id="CHEBI:29105"/>
        <label>1</label>
    </ligand>
</feature>
<keyword evidence="10" id="KW-1185">Reference proteome</keyword>
<feature type="binding site" evidence="7">
    <location>
        <position position="148"/>
    </location>
    <ligand>
        <name>Zn(2+)</name>
        <dbReference type="ChEBI" id="CHEBI:29105"/>
        <label>1</label>
    </ligand>
</feature>
<feature type="binding site" evidence="7">
    <location>
        <position position="185"/>
    </location>
    <ligand>
        <name>Zn(2+)</name>
        <dbReference type="ChEBI" id="CHEBI:29105"/>
        <label>3</label>
    </ligand>
</feature>
<comment type="cofactor">
    <cofactor evidence="7">
        <name>Zn(2+)</name>
        <dbReference type="ChEBI" id="CHEBI:29105"/>
    </cofactor>
    <text evidence="7">Binds 3 Zn(2+) ions.</text>
</comment>
<dbReference type="PROSITE" id="PS51432">
    <property type="entry name" value="AP_NUCLEASE_F2_4"/>
    <property type="match status" value="1"/>
</dbReference>
<keyword evidence="4 7" id="KW-0378">Hydrolase</keyword>
<dbReference type="Gene3D" id="3.20.20.150">
    <property type="entry name" value="Divalent-metal-dependent TIM barrel enzymes"/>
    <property type="match status" value="1"/>
</dbReference>
<dbReference type="SMART" id="SM00518">
    <property type="entry name" value="AP2Ec"/>
    <property type="match status" value="1"/>
</dbReference>
<comment type="similarity">
    <text evidence="1 7">Belongs to the AP endonuclease 2 family.</text>
</comment>
<dbReference type="InterPro" id="IPR013022">
    <property type="entry name" value="Xyl_isomerase-like_TIM-brl"/>
</dbReference>
<keyword evidence="5 7" id="KW-0862">Zinc</keyword>
<evidence type="ECO:0000256" key="5">
    <source>
        <dbReference type="ARBA" id="ARBA00022833"/>
    </source>
</evidence>
<evidence type="ECO:0000256" key="2">
    <source>
        <dbReference type="ARBA" id="ARBA00022723"/>
    </source>
</evidence>
<proteinExistence type="inferred from homology"/>
<feature type="binding site" evidence="7">
    <location>
        <position position="217"/>
    </location>
    <ligand>
        <name>Zn(2+)</name>
        <dbReference type="ChEBI" id="CHEBI:29105"/>
        <label>2</label>
    </ligand>
</feature>
<dbReference type="RefSeq" id="WP_138108017.1">
    <property type="nucleotide sequence ID" value="NZ_VBRA02000008.1"/>
</dbReference>
<evidence type="ECO:0000256" key="6">
    <source>
        <dbReference type="ARBA" id="ARBA00023204"/>
    </source>
</evidence>
<feature type="binding site" evidence="7">
    <location>
        <position position="230"/>
    </location>
    <ligand>
        <name>Zn(2+)</name>
        <dbReference type="ChEBI" id="CHEBI:29105"/>
        <label>3</label>
    </ligand>
</feature>
<evidence type="ECO:0000259" key="8">
    <source>
        <dbReference type="Pfam" id="PF01261"/>
    </source>
</evidence>
<evidence type="ECO:0000256" key="1">
    <source>
        <dbReference type="ARBA" id="ARBA00005340"/>
    </source>
</evidence>
<dbReference type="InterPro" id="IPR036237">
    <property type="entry name" value="Xyl_isomerase-like_sf"/>
</dbReference>
<dbReference type="PROSITE" id="PS00729">
    <property type="entry name" value="AP_NUCLEASE_F2_1"/>
    <property type="match status" value="1"/>
</dbReference>
<evidence type="ECO:0000313" key="9">
    <source>
        <dbReference type="EMBL" id="MBP3059374.1"/>
    </source>
</evidence>
<protein>
    <recommendedName>
        <fullName evidence="7">Probable endonuclease 4</fullName>
        <ecNumber evidence="7">3.1.21.2</ecNumber>
    </recommendedName>
    <alternativeName>
        <fullName evidence="7">Endodeoxyribonuclease IV</fullName>
    </alternativeName>
    <alternativeName>
        <fullName evidence="7">Endonuclease IV</fullName>
    </alternativeName>
</protein>
<evidence type="ECO:0000256" key="7">
    <source>
        <dbReference type="HAMAP-Rule" id="MF_00152"/>
    </source>
</evidence>
<organism evidence="9 10">
    <name type="scientific">Texas Phoenix palm phytoplasma</name>
    <dbReference type="NCBI Taxonomy" id="176709"/>
    <lineage>
        <taxon>Bacteria</taxon>
        <taxon>Bacillati</taxon>
        <taxon>Mycoplasmatota</taxon>
        <taxon>Mollicutes</taxon>
        <taxon>Acholeplasmatales</taxon>
        <taxon>Acholeplasmataceae</taxon>
        <taxon>Candidatus Phytoplasma</taxon>
        <taxon>16SrIV (Coconut lethal yellows group)</taxon>
    </lineage>
</organism>
<keyword evidence="2 7" id="KW-0479">Metal-binding</keyword>
<dbReference type="EC" id="3.1.21.2" evidence="7"/>
<accession>A0ABS5BJJ9</accession>
<keyword evidence="7" id="KW-0540">Nuclease</keyword>
<dbReference type="SUPFAM" id="SSF51658">
    <property type="entry name" value="Xylose isomerase-like"/>
    <property type="match status" value="1"/>
</dbReference>
<dbReference type="GO" id="GO:0008833">
    <property type="term" value="F:deoxyribonuclease IV (phage-T4-induced) activity"/>
    <property type="evidence" value="ECO:0007669"/>
    <property type="project" value="UniProtKB-EC"/>
</dbReference>
<dbReference type="PANTHER" id="PTHR21445:SF0">
    <property type="entry name" value="APURINIC-APYRIMIDINIC ENDONUCLEASE"/>
    <property type="match status" value="1"/>
</dbReference>
<sequence>MLKIGSHVPFKNPLFYLESFKKALSYGANTFMIYSGAPQNTKRINIEKIPINETILQMNKYNFNLNDLVGHAPYIINLANPSYEKRNFAISFITQELKRFEKLNIPQMVLHPGNAINKNREQSIFWIASGINSILKNTLDLKIKIAIENMSGKGTEIGCCFEELKKIIDLIENKKRISVCLDTCHLFDSGYDIKNNLENVIEQFDEIVNLKYVTVLHINDSKNICGSKKDRHENIGFGHIGFNALIKIIYHPKFLNLPKILETPFFNNLPVYKEEIRMIKLKKFNNFLDKNKLIS</sequence>
<feature type="binding site" evidence="7">
    <location>
        <position position="262"/>
    </location>
    <ligand>
        <name>Zn(2+)</name>
        <dbReference type="ChEBI" id="CHEBI:29105"/>
        <label>2</label>
    </ligand>
</feature>
<comment type="caution">
    <text evidence="9">The sequence shown here is derived from an EMBL/GenBank/DDBJ whole genome shotgun (WGS) entry which is preliminary data.</text>
</comment>
<dbReference type="CDD" id="cd00019">
    <property type="entry name" value="AP2Ec"/>
    <property type="match status" value="1"/>
</dbReference>
<dbReference type="PANTHER" id="PTHR21445">
    <property type="entry name" value="ENDONUCLEASE IV ENDODEOXYRIBONUCLEASE IV"/>
    <property type="match status" value="1"/>
</dbReference>
<feature type="binding site" evidence="7">
    <location>
        <position position="232"/>
    </location>
    <ligand>
        <name>Zn(2+)</name>
        <dbReference type="ChEBI" id="CHEBI:29105"/>
        <label>3</label>
    </ligand>
</feature>
<gene>
    <name evidence="7" type="primary">nfo</name>
    <name evidence="9" type="ORF">FEF22_001040</name>
</gene>
<comment type="function">
    <text evidence="7">Endonuclease IV plays a role in DNA repair. It cleaves phosphodiester bonds at apurinic or apyrimidinic (AP) sites, generating a 3'-hydroxyl group and a 5'-terminal sugar phosphate.</text>
</comment>
<keyword evidence="3 7" id="KW-0227">DNA damage</keyword>
<keyword evidence="7" id="KW-0255">Endonuclease</keyword>
<dbReference type="HAMAP" id="MF_00152">
    <property type="entry name" value="Nfo"/>
    <property type="match status" value="1"/>
</dbReference>
<feature type="binding site" evidence="7">
    <location>
        <position position="182"/>
    </location>
    <ligand>
        <name>Zn(2+)</name>
        <dbReference type="ChEBI" id="CHEBI:29105"/>
        <label>2</label>
    </ligand>
</feature>
<dbReference type="PROSITE" id="PS00730">
    <property type="entry name" value="AP_NUCLEASE_F2_2"/>
    <property type="match status" value="1"/>
</dbReference>
<dbReference type="PROSITE" id="PS00731">
    <property type="entry name" value="AP_NUCLEASE_F2_3"/>
    <property type="match status" value="1"/>
</dbReference>
<dbReference type="InterPro" id="IPR018246">
    <property type="entry name" value="AP_endonuc_F2_Zn_BS"/>
</dbReference>
<dbReference type="Proteomes" id="UP001192346">
    <property type="component" value="Unassembled WGS sequence"/>
</dbReference>
<dbReference type="Pfam" id="PF01261">
    <property type="entry name" value="AP_endonuc_2"/>
    <property type="match status" value="1"/>
</dbReference>
<dbReference type="NCBIfam" id="TIGR00587">
    <property type="entry name" value="nfo"/>
    <property type="match status" value="1"/>
</dbReference>
<evidence type="ECO:0000313" key="10">
    <source>
        <dbReference type="Proteomes" id="UP001192346"/>
    </source>
</evidence>
<name>A0ABS5BJJ9_9MOLU</name>
<comment type="catalytic activity">
    <reaction evidence="7">
        <text>Endonucleolytic cleavage to 5'-phosphooligonucleotide end-products.</text>
        <dbReference type="EC" id="3.1.21.2"/>
    </reaction>
</comment>
<keyword evidence="6 7" id="KW-0234">DNA repair</keyword>
<reference evidence="9" key="1">
    <citation type="submission" date="2019-10" db="EMBL/GenBank/DDBJ databases">
        <title>Whole Genome Sequencing and Characterization of Texas Phoenix Palm Decline Phytoplasma Belongs to Lethal Yellowing (16SrIV) Group.</title>
        <authorList>
            <person name="Bao M."/>
        </authorList>
    </citation>
    <scope>NUCLEOTIDE SEQUENCE [LARGE SCALE GENOMIC DNA]</scope>
    <source>
        <strain evidence="9">ACPD</strain>
    </source>
</reference>
<dbReference type="NCBIfam" id="NF002196">
    <property type="entry name" value="PRK01060.1-1"/>
    <property type="match status" value="1"/>
</dbReference>
<feature type="binding site" evidence="7">
    <location>
        <position position="148"/>
    </location>
    <ligand>
        <name>Zn(2+)</name>
        <dbReference type="ChEBI" id="CHEBI:29105"/>
        <label>2</label>
    </ligand>
</feature>
<feature type="domain" description="Xylose isomerase-like TIM barrel" evidence="8">
    <location>
        <begin position="20"/>
        <end position="280"/>
    </location>
</feature>